<dbReference type="Pfam" id="PF01863">
    <property type="entry name" value="YgjP-like"/>
    <property type="match status" value="1"/>
</dbReference>
<dbReference type="InterPro" id="IPR053136">
    <property type="entry name" value="UTP_pyrophosphatase-like"/>
</dbReference>
<name>Q73QS8_TREDE</name>
<dbReference type="eggNOG" id="COG1451">
    <property type="taxonomic scope" value="Bacteria"/>
</dbReference>
<dbReference type="CDD" id="cd07344">
    <property type="entry name" value="M48_yhfN_like"/>
    <property type="match status" value="1"/>
</dbReference>
<dbReference type="STRING" id="243275.TDE_0365"/>
<reference evidence="2 3" key="1">
    <citation type="journal article" date="2004" name="Proc. Natl. Acad. Sci. U.S.A.">
        <title>Comparison of the genome of the oral pathogen Treponema denticola with other spirochete genomes.</title>
        <authorList>
            <person name="Seshadri R."/>
            <person name="Myers G.S."/>
            <person name="Tettelin H."/>
            <person name="Eisen J.A."/>
            <person name="Heidelberg J.F."/>
            <person name="Dodson R.J."/>
            <person name="Davidsen T.M."/>
            <person name="DeBoy R.T."/>
            <person name="Fouts D.E."/>
            <person name="Haft D.H."/>
            <person name="Selengut J."/>
            <person name="Ren Q."/>
            <person name="Brinkac L.M."/>
            <person name="Madupu R."/>
            <person name="Kolonay J."/>
            <person name="Durkin S.A."/>
            <person name="Daugherty S.C."/>
            <person name="Shetty J."/>
            <person name="Shvartsbeyn A."/>
            <person name="Gebregeorgis E."/>
            <person name="Geer K."/>
            <person name="Tsegaye G."/>
            <person name="Malek J."/>
            <person name="Ayodeji B."/>
            <person name="Shatsman S."/>
            <person name="McLeod M.P."/>
            <person name="Smajs D."/>
            <person name="Howell J.K."/>
            <person name="Pal S."/>
            <person name="Amin A."/>
            <person name="Vashisth P."/>
            <person name="McNeill T.Z."/>
            <person name="Xiang Q."/>
            <person name="Sodergren E."/>
            <person name="Baca E."/>
            <person name="Weinstock G.M."/>
            <person name="Norris S.J."/>
            <person name="Fraser C.M."/>
            <person name="Paulsen I.T."/>
        </authorList>
    </citation>
    <scope>NUCLEOTIDE SEQUENCE [LARGE SCALE GENOMIC DNA]</scope>
    <source>
        <strain evidence="3">ATCC 35405 / DSM 14222 / CIP 103919 / JCM 8153 / KCTC 15104</strain>
    </source>
</reference>
<organism evidence="2 3">
    <name type="scientific">Treponema denticola (strain ATCC 35405 / DSM 14222 / CIP 103919 / JCM 8153 / KCTC 15104)</name>
    <dbReference type="NCBI Taxonomy" id="243275"/>
    <lineage>
        <taxon>Bacteria</taxon>
        <taxon>Pseudomonadati</taxon>
        <taxon>Spirochaetota</taxon>
        <taxon>Spirochaetia</taxon>
        <taxon>Spirochaetales</taxon>
        <taxon>Treponemataceae</taxon>
        <taxon>Treponema</taxon>
    </lineage>
</organism>
<dbReference type="EMBL" id="AE017226">
    <property type="protein sequence ID" value="AAS10860.1"/>
    <property type="molecule type" value="Genomic_DNA"/>
</dbReference>
<evidence type="ECO:0000259" key="1">
    <source>
        <dbReference type="Pfam" id="PF01863"/>
    </source>
</evidence>
<dbReference type="OrthoDB" id="9811177at2"/>
<dbReference type="KEGG" id="tde:TDE_0365"/>
<feature type="domain" description="YgjP-like metallopeptidase" evidence="1">
    <location>
        <begin position="21"/>
        <end position="225"/>
    </location>
</feature>
<dbReference type="PaxDb" id="243275-TDE_0365"/>
<dbReference type="Gene3D" id="3.30.2010.10">
    <property type="entry name" value="Metalloproteases ('zincins'), catalytic domain"/>
    <property type="match status" value="1"/>
</dbReference>
<protein>
    <recommendedName>
        <fullName evidence="1">YgjP-like metallopeptidase domain-containing protein</fullName>
    </recommendedName>
</protein>
<dbReference type="PATRIC" id="fig|243275.7.peg.355"/>
<dbReference type="Proteomes" id="UP000008212">
    <property type="component" value="Chromosome"/>
</dbReference>
<dbReference type="InterPro" id="IPR002725">
    <property type="entry name" value="YgjP-like_metallopeptidase"/>
</dbReference>
<sequence length="232" mass="27644">MIVIISDISVEICKKNIKNMHLYVKPPYGKVSVSAPYSVKNQTIEMFIRTKLSWIKKQISKFENQARQTKREYISGETFYVWGKRYYLQLEYGNKTSITLLGNKAVFTGSKNRTMESSERFIREWYRSLLKTEIERILPKWKKITGLIPSSWQTKYMTTRWGSCNSTTKKIWLNVQLAKKTPECLEYVILHELIHLEEKNHNDRFIALMDKHMPMWREIKDSLNSQPLDYMK</sequence>
<proteinExistence type="predicted"/>
<accession>Q73QS8</accession>
<dbReference type="RefSeq" id="WP_002681373.1">
    <property type="nucleotide sequence ID" value="NC_002967.9"/>
</dbReference>
<gene>
    <name evidence="2" type="ordered locus">TDE_0365</name>
</gene>
<dbReference type="HOGENOM" id="CLU_065947_1_0_12"/>
<dbReference type="AlphaFoldDB" id="Q73QS8"/>
<dbReference type="GeneID" id="2741085"/>
<dbReference type="PANTHER" id="PTHR30399">
    <property type="entry name" value="UNCHARACTERIZED PROTEIN YGJP"/>
    <property type="match status" value="1"/>
</dbReference>
<dbReference type="PANTHER" id="PTHR30399:SF1">
    <property type="entry name" value="UTP PYROPHOSPHATASE"/>
    <property type="match status" value="1"/>
</dbReference>
<evidence type="ECO:0000313" key="3">
    <source>
        <dbReference type="Proteomes" id="UP000008212"/>
    </source>
</evidence>
<evidence type="ECO:0000313" key="2">
    <source>
        <dbReference type="EMBL" id="AAS10860.1"/>
    </source>
</evidence>
<keyword evidence="3" id="KW-1185">Reference proteome</keyword>